<evidence type="ECO:0000313" key="2">
    <source>
        <dbReference type="Proteomes" id="UP000494363"/>
    </source>
</evidence>
<protein>
    <submittedName>
        <fullName evidence="1">Uncharacterized protein</fullName>
    </submittedName>
</protein>
<dbReference type="Proteomes" id="UP000494363">
    <property type="component" value="Unassembled WGS sequence"/>
</dbReference>
<reference evidence="1 2" key="1">
    <citation type="submission" date="2020-04" db="EMBL/GenBank/DDBJ databases">
        <authorList>
            <person name="De Canck E."/>
        </authorList>
    </citation>
    <scope>NUCLEOTIDE SEQUENCE [LARGE SCALE GENOMIC DNA]</scope>
    <source>
        <strain evidence="1 2">LMG 29542</strain>
    </source>
</reference>
<evidence type="ECO:0000313" key="1">
    <source>
        <dbReference type="EMBL" id="CAB3771302.1"/>
    </source>
</evidence>
<gene>
    <name evidence="1" type="ORF">LMG29542_06577</name>
</gene>
<organism evidence="1 2">
    <name type="scientific">Paraburkholderia humisilvae</name>
    <dbReference type="NCBI Taxonomy" id="627669"/>
    <lineage>
        <taxon>Bacteria</taxon>
        <taxon>Pseudomonadati</taxon>
        <taxon>Pseudomonadota</taxon>
        <taxon>Betaproteobacteria</taxon>
        <taxon>Burkholderiales</taxon>
        <taxon>Burkholderiaceae</taxon>
        <taxon>Paraburkholderia</taxon>
    </lineage>
</organism>
<proteinExistence type="predicted"/>
<sequence length="52" mass="5541">MLPTYTQNITGLRNCVRGVSFLNESTIAGRTSTGSNIELAAESFVPPVCRAP</sequence>
<accession>A0A6J5F178</accession>
<dbReference type="EMBL" id="CADIKH010000051">
    <property type="protein sequence ID" value="CAB3771302.1"/>
    <property type="molecule type" value="Genomic_DNA"/>
</dbReference>
<dbReference type="AlphaFoldDB" id="A0A6J5F178"/>
<name>A0A6J5F178_9BURK</name>
<keyword evidence="2" id="KW-1185">Reference proteome</keyword>